<gene>
    <name evidence="5" type="primary">modA</name>
    <name evidence="5" type="ORF">ACFPER_03060</name>
</gene>
<dbReference type="PANTHER" id="PTHR30632">
    <property type="entry name" value="MOLYBDATE-BINDING PERIPLASMIC PROTEIN"/>
    <property type="match status" value="1"/>
</dbReference>
<evidence type="ECO:0000256" key="2">
    <source>
        <dbReference type="ARBA" id="ARBA00022723"/>
    </source>
</evidence>
<dbReference type="Pfam" id="PF13531">
    <property type="entry name" value="SBP_bac_11"/>
    <property type="match status" value="1"/>
</dbReference>
<proteinExistence type="inferred from homology"/>
<dbReference type="InterPro" id="IPR005950">
    <property type="entry name" value="ModA"/>
</dbReference>
<reference evidence="6" key="1">
    <citation type="journal article" date="2019" name="Int. J. Syst. Evol. Microbiol.">
        <title>The Global Catalogue of Microorganisms (GCM) 10K type strain sequencing project: providing services to taxonomists for standard genome sequencing and annotation.</title>
        <authorList>
            <consortium name="The Broad Institute Genomics Platform"/>
            <consortium name="The Broad Institute Genome Sequencing Center for Infectious Disease"/>
            <person name="Wu L."/>
            <person name="Ma J."/>
        </authorList>
    </citation>
    <scope>NUCLEOTIDE SEQUENCE [LARGE SCALE GENOMIC DNA]</scope>
    <source>
        <strain evidence="6">CGMCC 1.12192</strain>
    </source>
</reference>
<evidence type="ECO:0000256" key="4">
    <source>
        <dbReference type="SAM" id="SignalP"/>
    </source>
</evidence>
<keyword evidence="6" id="KW-1185">Reference proteome</keyword>
<feature type="signal peptide" evidence="4">
    <location>
        <begin position="1"/>
        <end position="26"/>
    </location>
</feature>
<dbReference type="Gene3D" id="3.40.190.10">
    <property type="entry name" value="Periplasmic binding protein-like II"/>
    <property type="match status" value="2"/>
</dbReference>
<keyword evidence="3 4" id="KW-0732">Signal</keyword>
<protein>
    <submittedName>
        <fullName evidence="5">Molybdate ABC transporter substrate-binding protein</fullName>
    </submittedName>
</protein>
<dbReference type="Proteomes" id="UP001595960">
    <property type="component" value="Unassembled WGS sequence"/>
</dbReference>
<accession>A0ABV9R2U4</accession>
<comment type="similarity">
    <text evidence="1">Belongs to the bacterial solute-binding protein ModA family.</text>
</comment>
<dbReference type="InterPro" id="IPR050682">
    <property type="entry name" value="ModA/WtpA"/>
</dbReference>
<sequence length="262" mass="25905">MPRRAAALLAATLGVALAGCAPVADGAGSPATGDSSGSDQVSLTVFAAASLTEAFDELAARFEERTPAVDVRLSFGGSSALAQQLVEGAPADVFAAAAEAPMQTLVDAGLVEEPVVFATNTLELVVPAGDPAGVEGLADLARDELRIALCDPSVPCGAASDELLRAEGVEAAPDTLESDVKAVLTKVSLGEVDAALVYRTDVLAAGDAVEGIEVPAAASVVNRYPIAAVTGSAAADAAAAFVAFVTGDEGRQVLDGAGFGAP</sequence>
<evidence type="ECO:0000313" key="5">
    <source>
        <dbReference type="EMBL" id="MFC4827752.1"/>
    </source>
</evidence>
<organism evidence="5 6">
    <name type="scientific">Agromyces aurantiacus</name>
    <dbReference type="NCBI Taxonomy" id="165814"/>
    <lineage>
        <taxon>Bacteria</taxon>
        <taxon>Bacillati</taxon>
        <taxon>Actinomycetota</taxon>
        <taxon>Actinomycetes</taxon>
        <taxon>Micrococcales</taxon>
        <taxon>Microbacteriaceae</taxon>
        <taxon>Agromyces</taxon>
    </lineage>
</organism>
<keyword evidence="2" id="KW-0479">Metal-binding</keyword>
<name>A0ABV9R2U4_9MICO</name>
<dbReference type="PIRSF" id="PIRSF004846">
    <property type="entry name" value="ModA"/>
    <property type="match status" value="1"/>
</dbReference>
<feature type="chain" id="PRO_5046910573" evidence="4">
    <location>
        <begin position="27"/>
        <end position="262"/>
    </location>
</feature>
<dbReference type="NCBIfam" id="TIGR01256">
    <property type="entry name" value="modA"/>
    <property type="match status" value="1"/>
</dbReference>
<evidence type="ECO:0000313" key="6">
    <source>
        <dbReference type="Proteomes" id="UP001595960"/>
    </source>
</evidence>
<evidence type="ECO:0000256" key="1">
    <source>
        <dbReference type="ARBA" id="ARBA00009175"/>
    </source>
</evidence>
<dbReference type="PANTHER" id="PTHR30632:SF0">
    <property type="entry name" value="SULFATE-BINDING PROTEIN"/>
    <property type="match status" value="1"/>
</dbReference>
<comment type="caution">
    <text evidence="5">The sequence shown here is derived from an EMBL/GenBank/DDBJ whole genome shotgun (WGS) entry which is preliminary data.</text>
</comment>
<dbReference type="PROSITE" id="PS51257">
    <property type="entry name" value="PROKAR_LIPOPROTEIN"/>
    <property type="match status" value="1"/>
</dbReference>
<dbReference type="RefSeq" id="WP_204395784.1">
    <property type="nucleotide sequence ID" value="NZ_JAFBBW010000001.1"/>
</dbReference>
<evidence type="ECO:0000256" key="3">
    <source>
        <dbReference type="ARBA" id="ARBA00022729"/>
    </source>
</evidence>
<dbReference type="EMBL" id="JBHSJC010000001">
    <property type="protein sequence ID" value="MFC4827752.1"/>
    <property type="molecule type" value="Genomic_DNA"/>
</dbReference>
<dbReference type="SUPFAM" id="SSF53850">
    <property type="entry name" value="Periplasmic binding protein-like II"/>
    <property type="match status" value="1"/>
</dbReference>